<accession>A0AAE0CSD5</accession>
<keyword evidence="3" id="KW-1185">Reference proteome</keyword>
<protein>
    <recommendedName>
        <fullName evidence="1">HAT C-terminal dimerisation domain-containing protein</fullName>
    </recommendedName>
</protein>
<evidence type="ECO:0000313" key="3">
    <source>
        <dbReference type="Proteomes" id="UP001280121"/>
    </source>
</evidence>
<organism evidence="2 3">
    <name type="scientific">Dipteronia dyeriana</name>
    <dbReference type="NCBI Taxonomy" id="168575"/>
    <lineage>
        <taxon>Eukaryota</taxon>
        <taxon>Viridiplantae</taxon>
        <taxon>Streptophyta</taxon>
        <taxon>Embryophyta</taxon>
        <taxon>Tracheophyta</taxon>
        <taxon>Spermatophyta</taxon>
        <taxon>Magnoliopsida</taxon>
        <taxon>eudicotyledons</taxon>
        <taxon>Gunneridae</taxon>
        <taxon>Pentapetalae</taxon>
        <taxon>rosids</taxon>
        <taxon>malvids</taxon>
        <taxon>Sapindales</taxon>
        <taxon>Sapindaceae</taxon>
        <taxon>Hippocastanoideae</taxon>
        <taxon>Acereae</taxon>
        <taxon>Dipteronia</taxon>
    </lineage>
</organism>
<dbReference type="Pfam" id="PF05699">
    <property type="entry name" value="Dimer_Tnp_hAT"/>
    <property type="match status" value="1"/>
</dbReference>
<dbReference type="InterPro" id="IPR012337">
    <property type="entry name" value="RNaseH-like_sf"/>
</dbReference>
<dbReference type="Proteomes" id="UP001280121">
    <property type="component" value="Unassembled WGS sequence"/>
</dbReference>
<dbReference type="PANTHER" id="PTHR23272:SF184">
    <property type="entry name" value="OS03G0311250 PROTEIN"/>
    <property type="match status" value="1"/>
</dbReference>
<dbReference type="InterPro" id="IPR008906">
    <property type="entry name" value="HATC_C_dom"/>
</dbReference>
<dbReference type="AlphaFoldDB" id="A0AAE0CSD5"/>
<dbReference type="PANTHER" id="PTHR23272">
    <property type="entry name" value="BED FINGER-RELATED"/>
    <property type="match status" value="1"/>
</dbReference>
<feature type="domain" description="HAT C-terminal dimerisation" evidence="1">
    <location>
        <begin position="3"/>
        <end position="57"/>
    </location>
</feature>
<sequence length="97" mass="10491">MIRYPDPSVIACDILSILVSTLAFESAFNIGGRVLDRFHSLLKPDVMEAIVCTGDWMQGENVSESLEVDEVAGDILKLTLENNSGPSIESATSQFGD</sequence>
<reference evidence="2" key="1">
    <citation type="journal article" date="2023" name="Plant J.">
        <title>Genome sequences and population genomics provide insights into the demographic history, inbreeding, and mutation load of two 'living fossil' tree species of Dipteronia.</title>
        <authorList>
            <person name="Feng Y."/>
            <person name="Comes H.P."/>
            <person name="Chen J."/>
            <person name="Zhu S."/>
            <person name="Lu R."/>
            <person name="Zhang X."/>
            <person name="Li P."/>
            <person name="Qiu J."/>
            <person name="Olsen K.M."/>
            <person name="Qiu Y."/>
        </authorList>
    </citation>
    <scope>NUCLEOTIDE SEQUENCE</scope>
    <source>
        <strain evidence="2">KIB01</strain>
    </source>
</reference>
<evidence type="ECO:0000313" key="2">
    <source>
        <dbReference type="EMBL" id="KAK2661138.1"/>
    </source>
</evidence>
<dbReference type="GO" id="GO:0046983">
    <property type="term" value="F:protein dimerization activity"/>
    <property type="evidence" value="ECO:0007669"/>
    <property type="project" value="InterPro"/>
</dbReference>
<comment type="caution">
    <text evidence="2">The sequence shown here is derived from an EMBL/GenBank/DDBJ whole genome shotgun (WGS) entry which is preliminary data.</text>
</comment>
<evidence type="ECO:0000259" key="1">
    <source>
        <dbReference type="Pfam" id="PF05699"/>
    </source>
</evidence>
<dbReference type="SUPFAM" id="SSF53098">
    <property type="entry name" value="Ribonuclease H-like"/>
    <property type="match status" value="1"/>
</dbReference>
<gene>
    <name evidence="2" type="ORF">Ddye_007671</name>
</gene>
<proteinExistence type="predicted"/>
<name>A0AAE0CSD5_9ROSI</name>
<dbReference type="EMBL" id="JANJYI010000002">
    <property type="protein sequence ID" value="KAK2661138.1"/>
    <property type="molecule type" value="Genomic_DNA"/>
</dbReference>